<evidence type="ECO:0000313" key="3">
    <source>
        <dbReference type="EMBL" id="CAK0881677.1"/>
    </source>
</evidence>
<feature type="region of interest" description="Disordered" evidence="1">
    <location>
        <begin position="877"/>
        <end position="1060"/>
    </location>
</feature>
<feature type="compositionally biased region" description="Low complexity" evidence="1">
    <location>
        <begin position="1001"/>
        <end position="1016"/>
    </location>
</feature>
<evidence type="ECO:0000256" key="1">
    <source>
        <dbReference type="SAM" id="MobiDB-lite"/>
    </source>
</evidence>
<feature type="compositionally biased region" description="Pro residues" evidence="1">
    <location>
        <begin position="1017"/>
        <end position="1027"/>
    </location>
</feature>
<proteinExistence type="predicted"/>
<dbReference type="Proteomes" id="UP001189429">
    <property type="component" value="Unassembled WGS sequence"/>
</dbReference>
<keyword evidence="4" id="KW-1185">Reference proteome</keyword>
<keyword evidence="2" id="KW-0472">Membrane</keyword>
<feature type="compositionally biased region" description="Pro residues" evidence="1">
    <location>
        <begin position="643"/>
        <end position="654"/>
    </location>
</feature>
<feature type="compositionally biased region" description="Pro residues" evidence="1">
    <location>
        <begin position="815"/>
        <end position="838"/>
    </location>
</feature>
<feature type="region of interest" description="Disordered" evidence="1">
    <location>
        <begin position="309"/>
        <end position="342"/>
    </location>
</feature>
<dbReference type="EMBL" id="CAUYUJ010018215">
    <property type="protein sequence ID" value="CAK0881677.1"/>
    <property type="molecule type" value="Genomic_DNA"/>
</dbReference>
<keyword evidence="2" id="KW-0812">Transmembrane</keyword>
<feature type="region of interest" description="Disordered" evidence="1">
    <location>
        <begin position="807"/>
        <end position="843"/>
    </location>
</feature>
<sequence>MEYVNNIYAWSTTNPPSTEAKIMTVTIWKADGTQLDEESTSEPVNVFANLELYSSVVCLNWNRFADTQGGSWSQSGIINNGTGCLSTHLVQDVGIFVDGRTAASASLTDMASDWQREVWEDNCINCAGQSDYNKFVMALMGMVSFVGVLLILLGYVTDEFRRSSMRRNKVKSRYYYDGDGLTGPMSVDDPIDYAHASRKPQLIVGTLLNVVRREHLLIGLFYFHETFTRPQRVHCLIALVMAILAVNAAVQSHQGYMQAPETFVGPGILSGLLTFPMFCSLFMMFSMRPSSIKKRLIKRALTTREIDMINDQRRKLEQQTAKRPPPGYLAAPPPLPGSLPGQNTLLALSAPLPLPLAPPGMPGGILAPGGLPALPPQPAPGGLPGMLQLPALPGGAGGALPPPPRVPPPRGGGPAALMPPLQWPKVGAPPVPYPALQAQEGSLGGSHAQPHLPMLPSLQGETGGTMQALPSISMTNARAALPLREIQAALPAAEAEVMPPGMVHEDGVHKMAPPGTPPSNDMPLPQRPPEAFTPPGQSPRTPLGPPGGGVGSLTPAGSARGSESGAARGAPPAPLVAQHEGGPVPLFIRGAPPPGLQGPTGPGETPLQALARVPGPPLPSMGPPVPSAAGPGFGGGPGAASQPLPPSVPPPPPPPREDDQAFVRRIRLTYMDKVHMEHEKHELQEHLQALGKKTPSWVFEVMVLMPYAATITFTVVGAMVTLNFGVMFNDTQEELWVQGSEVGLALVVLLLDFVRVTMVTLVELRKYENRRKSKAGHFLPRQVQKPGDNRKLAPPAKFWHKAMAAPRVPKGLGAPSPPPARPRFLPPGDGVPPLPPPAKKAGPGVHRALPPVAPALPVAAAPALTNTAKQPAFSASALRFTGGTPPGSVGGTPRSVLSGTGRSGPPAFGGAGTPPPRPSDLDTTLRGGTPPGTPPGGTPQGFGPGPRLASAGELAGAHSGAATPPSPARSGTSFRGLAESLNQQVQASRRTTPPPPPPGAGPAASTAAPAAAGAAPPSAPSAPPPSYSRPSSRPGTAGSQAKRGGAPGPALPKTPEQGGP</sequence>
<evidence type="ECO:0000256" key="2">
    <source>
        <dbReference type="SAM" id="Phobius"/>
    </source>
</evidence>
<feature type="compositionally biased region" description="Pro residues" evidence="1">
    <location>
        <begin position="614"/>
        <end position="626"/>
    </location>
</feature>
<feature type="transmembrane region" description="Helical" evidence="2">
    <location>
        <begin position="233"/>
        <end position="251"/>
    </location>
</feature>
<feature type="transmembrane region" description="Helical" evidence="2">
    <location>
        <begin position="742"/>
        <end position="764"/>
    </location>
</feature>
<keyword evidence="2" id="KW-1133">Transmembrane helix</keyword>
<reference evidence="3" key="1">
    <citation type="submission" date="2023-10" db="EMBL/GenBank/DDBJ databases">
        <authorList>
            <person name="Chen Y."/>
            <person name="Shah S."/>
            <person name="Dougan E. K."/>
            <person name="Thang M."/>
            <person name="Chan C."/>
        </authorList>
    </citation>
    <scope>NUCLEOTIDE SEQUENCE [LARGE SCALE GENOMIC DNA]</scope>
</reference>
<gene>
    <name evidence="3" type="ORF">PCOR1329_LOCUS64439</name>
</gene>
<feature type="region of interest" description="Disordered" evidence="1">
    <location>
        <begin position="394"/>
        <end position="413"/>
    </location>
</feature>
<feature type="compositionally biased region" description="Low complexity" evidence="1">
    <location>
        <begin position="597"/>
        <end position="608"/>
    </location>
</feature>
<feature type="transmembrane region" description="Helical" evidence="2">
    <location>
        <begin position="135"/>
        <end position="157"/>
    </location>
</feature>
<feature type="region of interest" description="Disordered" evidence="1">
    <location>
        <begin position="503"/>
        <end position="659"/>
    </location>
</feature>
<comment type="caution">
    <text evidence="3">The sequence shown here is derived from an EMBL/GenBank/DDBJ whole genome shotgun (WGS) entry which is preliminary data.</text>
</comment>
<feature type="compositionally biased region" description="Pro residues" evidence="1">
    <location>
        <begin position="400"/>
        <end position="411"/>
    </location>
</feature>
<accession>A0ABN9W6B3</accession>
<feature type="transmembrane region" description="Helical" evidence="2">
    <location>
        <begin position="263"/>
        <end position="285"/>
    </location>
</feature>
<feature type="compositionally biased region" description="Pro residues" evidence="1">
    <location>
        <begin position="323"/>
        <end position="337"/>
    </location>
</feature>
<name>A0ABN9W6B3_9DINO</name>
<protein>
    <submittedName>
        <fullName evidence="3">Uncharacterized protein</fullName>
    </submittedName>
</protein>
<feature type="compositionally biased region" description="Low complexity" evidence="1">
    <location>
        <begin position="552"/>
        <end position="570"/>
    </location>
</feature>
<organism evidence="3 4">
    <name type="scientific">Prorocentrum cordatum</name>
    <dbReference type="NCBI Taxonomy" id="2364126"/>
    <lineage>
        <taxon>Eukaryota</taxon>
        <taxon>Sar</taxon>
        <taxon>Alveolata</taxon>
        <taxon>Dinophyceae</taxon>
        <taxon>Prorocentrales</taxon>
        <taxon>Prorocentraceae</taxon>
        <taxon>Prorocentrum</taxon>
    </lineage>
</organism>
<evidence type="ECO:0000313" key="4">
    <source>
        <dbReference type="Proteomes" id="UP001189429"/>
    </source>
</evidence>
<feature type="transmembrane region" description="Helical" evidence="2">
    <location>
        <begin position="697"/>
        <end position="722"/>
    </location>
</feature>